<keyword evidence="1" id="KW-0732">Signal</keyword>
<name>A0A7R9EZC7_9NEOP</name>
<feature type="signal peptide" evidence="1">
    <location>
        <begin position="1"/>
        <end position="21"/>
    </location>
</feature>
<accession>A0A7R9EZC7</accession>
<dbReference type="AlphaFoldDB" id="A0A7R9EZC7"/>
<feature type="chain" id="PRO_5030783253" evidence="1">
    <location>
        <begin position="22"/>
        <end position="207"/>
    </location>
</feature>
<evidence type="ECO:0000256" key="1">
    <source>
        <dbReference type="SAM" id="SignalP"/>
    </source>
</evidence>
<dbReference type="EMBL" id="OD566387">
    <property type="protein sequence ID" value="CAD7443889.1"/>
    <property type="molecule type" value="Genomic_DNA"/>
</dbReference>
<evidence type="ECO:0000313" key="2">
    <source>
        <dbReference type="EMBL" id="CAD7443889.1"/>
    </source>
</evidence>
<proteinExistence type="predicted"/>
<protein>
    <submittedName>
        <fullName evidence="2">Uncharacterized protein</fullName>
    </submittedName>
</protein>
<reference evidence="2" key="1">
    <citation type="submission" date="2020-11" db="EMBL/GenBank/DDBJ databases">
        <authorList>
            <person name="Tran Van P."/>
        </authorList>
    </citation>
    <scope>NUCLEOTIDE SEQUENCE</scope>
</reference>
<gene>
    <name evidence="2" type="ORF">TBIB3V08_LOCUS6285</name>
</gene>
<organism evidence="2">
    <name type="scientific">Timema bartmani</name>
    <dbReference type="NCBI Taxonomy" id="61472"/>
    <lineage>
        <taxon>Eukaryota</taxon>
        <taxon>Metazoa</taxon>
        <taxon>Ecdysozoa</taxon>
        <taxon>Arthropoda</taxon>
        <taxon>Hexapoda</taxon>
        <taxon>Insecta</taxon>
        <taxon>Pterygota</taxon>
        <taxon>Neoptera</taxon>
        <taxon>Polyneoptera</taxon>
        <taxon>Phasmatodea</taxon>
        <taxon>Timematodea</taxon>
        <taxon>Timematoidea</taxon>
        <taxon>Timematidae</taxon>
        <taxon>Timema</taxon>
    </lineage>
</organism>
<sequence length="207" mass="23077">MAKTFRHLCCVVRNVIGVTVARVCDGYVSLSEANSESVARETCRSQDLLVYVSQSDINHCTGPLELLNELNCEGRTKLAALRKHIDRLESLAKEQEKPLERIELLREVASHKEQLTRLVSSASRMGSGFLTPPSWGASKRKVGVVSSAERGSLFTAVTCMNAAGHFVPPLLMYPRIRMKEVLLDAPHRSTIATCHKSRWIQTKLFTQ</sequence>